<evidence type="ECO:0000313" key="2">
    <source>
        <dbReference type="EMBL" id="DAE11843.1"/>
    </source>
</evidence>
<dbReference type="InterPro" id="IPR055245">
    <property type="entry name" value="HTH_proteobacteria"/>
</dbReference>
<protein>
    <submittedName>
        <fullName evidence="2">Helix-turn-helix domain protein</fullName>
    </submittedName>
</protein>
<reference evidence="2" key="1">
    <citation type="journal article" date="2021" name="Proc. Natl. Acad. Sci. U.S.A.">
        <title>A Catalog of Tens of Thousands of Viruses from Human Metagenomes Reveals Hidden Associations with Chronic Diseases.</title>
        <authorList>
            <person name="Tisza M.J."/>
            <person name="Buck C.B."/>
        </authorList>
    </citation>
    <scope>NUCLEOTIDE SEQUENCE</scope>
    <source>
        <strain evidence="2">CtD3x5</strain>
    </source>
</reference>
<feature type="domain" description="Winged helix-turn-helix" evidence="1">
    <location>
        <begin position="6"/>
        <end position="70"/>
    </location>
</feature>
<evidence type="ECO:0000259" key="1">
    <source>
        <dbReference type="Pfam" id="PF14090"/>
    </source>
</evidence>
<sequence length="75" mass="8606">MNDTATQCKKIVDYIRENGHITSFEAYEKLKITQLGARITDLESRGFEFNRPRYKVGNCKRPVAHYSIAKSGIEP</sequence>
<proteinExistence type="predicted"/>
<dbReference type="Pfam" id="PF14090">
    <property type="entry name" value="HTH_39"/>
    <property type="match status" value="1"/>
</dbReference>
<dbReference type="EMBL" id="BK015538">
    <property type="protein sequence ID" value="DAE11843.1"/>
    <property type="molecule type" value="Genomic_DNA"/>
</dbReference>
<organism evidence="2">
    <name type="scientific">Siphoviridae sp. ctD3x5</name>
    <dbReference type="NCBI Taxonomy" id="2825384"/>
    <lineage>
        <taxon>Viruses</taxon>
        <taxon>Duplodnaviria</taxon>
        <taxon>Heunggongvirae</taxon>
        <taxon>Uroviricota</taxon>
        <taxon>Caudoviricetes</taxon>
    </lineage>
</organism>
<accession>A0A8S5PZ99</accession>
<name>A0A8S5PZ99_9CAUD</name>